<dbReference type="GeneID" id="116215547"/>
<comment type="similarity">
    <text evidence="1">Belongs to the UDP-glycosyltransferase family.</text>
</comment>
<keyword evidence="3" id="KW-0808">Transferase</keyword>
<organism evidence="4 6">
    <name type="scientific">Punica granatum</name>
    <name type="common">Pomegranate</name>
    <dbReference type="NCBI Taxonomy" id="22663"/>
    <lineage>
        <taxon>Eukaryota</taxon>
        <taxon>Viridiplantae</taxon>
        <taxon>Streptophyta</taxon>
        <taxon>Embryophyta</taxon>
        <taxon>Tracheophyta</taxon>
        <taxon>Spermatophyta</taxon>
        <taxon>Magnoliopsida</taxon>
        <taxon>eudicotyledons</taxon>
        <taxon>Gunneridae</taxon>
        <taxon>Pentapetalae</taxon>
        <taxon>rosids</taxon>
        <taxon>malvids</taxon>
        <taxon>Myrtales</taxon>
        <taxon>Lythraceae</taxon>
        <taxon>Punica</taxon>
    </lineage>
</organism>
<evidence type="ECO:0000313" key="4">
    <source>
        <dbReference type="EMBL" id="OWM65194.1"/>
    </source>
</evidence>
<evidence type="ECO:0000313" key="5">
    <source>
        <dbReference type="EMBL" id="PKI31443.1"/>
    </source>
</evidence>
<gene>
    <name evidence="4" type="ORF">CDL15_Pgr008782</name>
    <name evidence="5" type="ORF">CRG98_048156</name>
</gene>
<accession>A0A218VX96</accession>
<dbReference type="PANTHER" id="PTHR48047">
    <property type="entry name" value="GLYCOSYLTRANSFERASE"/>
    <property type="match status" value="1"/>
</dbReference>
<dbReference type="CDD" id="cd03784">
    <property type="entry name" value="GT1_Gtf-like"/>
    <property type="match status" value="1"/>
</dbReference>
<dbReference type="AlphaFoldDB" id="A0A218VX96"/>
<dbReference type="PANTHER" id="PTHR48047:SF118">
    <property type="entry name" value="HEXOSYLTRANSFERASE-RELATED"/>
    <property type="match status" value="1"/>
</dbReference>
<dbReference type="GO" id="GO:0035251">
    <property type="term" value="F:UDP-glucosyltransferase activity"/>
    <property type="evidence" value="ECO:0007669"/>
    <property type="project" value="TreeGrafter"/>
</dbReference>
<reference evidence="5 7" key="3">
    <citation type="submission" date="2017-11" db="EMBL/GenBank/DDBJ databases">
        <title>De-novo sequencing of pomegranate (Punica granatum L.) genome.</title>
        <authorList>
            <person name="Akparov Z."/>
            <person name="Amiraslanov A."/>
            <person name="Hajiyeva S."/>
            <person name="Abbasov M."/>
            <person name="Kaur K."/>
            <person name="Hamwieh A."/>
            <person name="Solovyev V."/>
            <person name="Salamov A."/>
            <person name="Braich B."/>
            <person name="Kosarev P."/>
            <person name="Mahmoud A."/>
            <person name="Hajiyev E."/>
            <person name="Babayeva S."/>
            <person name="Izzatullayeva V."/>
            <person name="Mammadov A."/>
            <person name="Mammadov A."/>
            <person name="Sharifova S."/>
            <person name="Ojaghi J."/>
            <person name="Eynullazada K."/>
            <person name="Bayramov B."/>
            <person name="Abdulazimova A."/>
            <person name="Shahmuradov I."/>
        </authorList>
    </citation>
    <scope>NUCLEOTIDE SEQUENCE [LARGE SCALE GENOMIC DNA]</scope>
    <source>
        <strain evidence="5">AG2017</strain>
        <strain evidence="7">cv. AG2017</strain>
        <tissue evidence="5">Leaf</tissue>
    </source>
</reference>
<dbReference type="Proteomes" id="UP000197138">
    <property type="component" value="Unassembled WGS sequence"/>
</dbReference>
<keyword evidence="2" id="KW-0328">Glycosyltransferase</keyword>
<sequence>MACPSIHVLLYPLPPSGHVIPILDLARRLLSRPGLTVTVLVTPATLPILEPFLSAHPSPSLQHLVLPAPPRPPPSVAPIDNLLTTIRGFRDLHSPALVEWFGSQASPPDVIVSDFLFGWTDKLARQLGIPRVVFSPCSASYLSIAFSLWRDLPELKDTPEVSFPDLPDCPSYPSWQLSEVYVEAGDSTMEFHRDIIVADVESWGVLFNSFAELELDYIDHTKRDYGHDRVWAVGPLMPPDDDQCAPASRGGPTSLPADDVLAWLDSCPDGSVVYVCFGSRTVLTRKQMDELAAALDLSGVRFVLCVKDPGENKVEADYGKVPDGFEDRVSGRGLVIRGWAPQVLILRHRAVCAFLTHCGWNSVMEGIMAGVVMLTWPIGADQYPNAKLLVDQLGVGIRVGEGTKKIPEAAELSRILRDSISATRPEMVRAGEISKVAVSAIKPGGSSEHDLDDFIKRVYEVKISK</sequence>
<evidence type="ECO:0000256" key="1">
    <source>
        <dbReference type="ARBA" id="ARBA00009995"/>
    </source>
</evidence>
<dbReference type="EMBL" id="MTKT01005615">
    <property type="protein sequence ID" value="OWM65194.1"/>
    <property type="molecule type" value="Genomic_DNA"/>
</dbReference>
<comment type="caution">
    <text evidence="4">The sequence shown here is derived from an EMBL/GenBank/DDBJ whole genome shotgun (WGS) entry which is preliminary data.</text>
</comment>
<dbReference type="FunFam" id="3.40.50.2000:FF:000064">
    <property type="entry name" value="Glycosyltransferase"/>
    <property type="match status" value="1"/>
</dbReference>
<reference evidence="4" key="2">
    <citation type="submission" date="2017-06" db="EMBL/GenBank/DDBJ databases">
        <title>The pomegranate genome and the genomics of punicalagin biosynthesis.</title>
        <authorList>
            <person name="Xu C."/>
        </authorList>
    </citation>
    <scope>NUCLEOTIDE SEQUENCE [LARGE SCALE GENOMIC DNA]</scope>
    <source>
        <tissue evidence="4">Fresh leaf</tissue>
    </source>
</reference>
<evidence type="ECO:0000256" key="2">
    <source>
        <dbReference type="ARBA" id="ARBA00022676"/>
    </source>
</evidence>
<dbReference type="OrthoDB" id="5835829at2759"/>
<evidence type="ECO:0000313" key="7">
    <source>
        <dbReference type="Proteomes" id="UP000233551"/>
    </source>
</evidence>
<keyword evidence="7" id="KW-1185">Reference proteome</keyword>
<evidence type="ECO:0000256" key="3">
    <source>
        <dbReference type="ARBA" id="ARBA00022679"/>
    </source>
</evidence>
<proteinExistence type="inferred from homology"/>
<dbReference type="EMBL" id="PGOL01008785">
    <property type="protein sequence ID" value="PKI31443.1"/>
    <property type="molecule type" value="Genomic_DNA"/>
</dbReference>
<dbReference type="SUPFAM" id="SSF53756">
    <property type="entry name" value="UDP-Glycosyltransferase/glycogen phosphorylase"/>
    <property type="match status" value="1"/>
</dbReference>
<dbReference type="Gene3D" id="3.40.50.2000">
    <property type="entry name" value="Glycogen Phosphorylase B"/>
    <property type="match status" value="2"/>
</dbReference>
<evidence type="ECO:0000313" key="6">
    <source>
        <dbReference type="Proteomes" id="UP000197138"/>
    </source>
</evidence>
<dbReference type="Pfam" id="PF00201">
    <property type="entry name" value="UDPGT"/>
    <property type="match status" value="1"/>
</dbReference>
<reference evidence="6" key="1">
    <citation type="journal article" date="2017" name="Plant J.">
        <title>The pomegranate (Punica granatum L.) genome and the genomics of punicalagin biosynthesis.</title>
        <authorList>
            <person name="Qin G."/>
            <person name="Xu C."/>
            <person name="Ming R."/>
            <person name="Tang H."/>
            <person name="Guyot R."/>
            <person name="Kramer E.M."/>
            <person name="Hu Y."/>
            <person name="Yi X."/>
            <person name="Qi Y."/>
            <person name="Xu X."/>
            <person name="Gao Z."/>
            <person name="Pan H."/>
            <person name="Jian J."/>
            <person name="Tian Y."/>
            <person name="Yue Z."/>
            <person name="Xu Y."/>
        </authorList>
    </citation>
    <scope>NUCLEOTIDE SEQUENCE [LARGE SCALE GENOMIC DNA]</scope>
    <source>
        <strain evidence="6">cv. Dabenzi</strain>
    </source>
</reference>
<dbReference type="InterPro" id="IPR002213">
    <property type="entry name" value="UDP_glucos_trans"/>
</dbReference>
<protein>
    <submittedName>
        <fullName evidence="4">Uncharacterized protein</fullName>
    </submittedName>
</protein>
<dbReference type="Proteomes" id="UP000233551">
    <property type="component" value="Unassembled WGS sequence"/>
</dbReference>
<name>A0A218VX96_PUNGR</name>